<accession>A0A817A2R4</accession>
<sequence length="39" mass="4530">WPKAIHLQRQKMILKQGWKAPPSITSLRLSARFLVKSIT</sequence>
<organism evidence="1">
    <name type="scientific">Brassica napus</name>
    <name type="common">Rape</name>
    <dbReference type="NCBI Taxonomy" id="3708"/>
    <lineage>
        <taxon>Eukaryota</taxon>
        <taxon>Viridiplantae</taxon>
        <taxon>Streptophyta</taxon>
        <taxon>Embryophyta</taxon>
        <taxon>Tracheophyta</taxon>
        <taxon>Spermatophyta</taxon>
        <taxon>Magnoliopsida</taxon>
        <taxon>eudicotyledons</taxon>
        <taxon>Gunneridae</taxon>
        <taxon>Pentapetalae</taxon>
        <taxon>rosids</taxon>
        <taxon>malvids</taxon>
        <taxon>Brassicales</taxon>
        <taxon>Brassicaceae</taxon>
        <taxon>Brassiceae</taxon>
        <taxon>Brassica</taxon>
    </lineage>
</organism>
<dbReference type="AlphaFoldDB" id="A0A817A2R4"/>
<dbReference type="Proteomes" id="UP001295469">
    <property type="component" value="Chromosome A08"/>
</dbReference>
<gene>
    <name evidence="1" type="ORF">DARMORV10_A08P17890.1</name>
</gene>
<dbReference type="EMBL" id="HG994362">
    <property type="protein sequence ID" value="CAF2241010.1"/>
    <property type="molecule type" value="Genomic_DNA"/>
</dbReference>
<name>A0A817A2R4_BRANA</name>
<protein>
    <submittedName>
        <fullName evidence="1">(rape) hypothetical protein</fullName>
    </submittedName>
</protein>
<dbReference type="Gene3D" id="3.30.1330.30">
    <property type="match status" value="1"/>
</dbReference>
<proteinExistence type="predicted"/>
<evidence type="ECO:0000313" key="1">
    <source>
        <dbReference type="EMBL" id="CAF2241010.1"/>
    </source>
</evidence>
<reference evidence="1" key="1">
    <citation type="submission" date="2021-01" db="EMBL/GenBank/DDBJ databases">
        <authorList>
            <consortium name="Genoscope - CEA"/>
            <person name="William W."/>
        </authorList>
    </citation>
    <scope>NUCLEOTIDE SEQUENCE</scope>
</reference>
<dbReference type="InterPro" id="IPR029064">
    <property type="entry name" value="Ribosomal_eL30-like_sf"/>
</dbReference>
<feature type="non-terminal residue" evidence="1">
    <location>
        <position position="1"/>
    </location>
</feature>